<dbReference type="EMBL" id="WJJP01000295">
    <property type="protein sequence ID" value="MBD3324779.1"/>
    <property type="molecule type" value="Genomic_DNA"/>
</dbReference>
<dbReference type="InterPro" id="IPR041633">
    <property type="entry name" value="Polbeta"/>
</dbReference>
<dbReference type="InterPro" id="IPR043519">
    <property type="entry name" value="NT_sf"/>
</dbReference>
<organism evidence="2 3">
    <name type="scientific">candidate division KSB3 bacterium</name>
    <dbReference type="NCBI Taxonomy" id="2044937"/>
    <lineage>
        <taxon>Bacteria</taxon>
        <taxon>candidate division KSB3</taxon>
    </lineage>
</organism>
<gene>
    <name evidence="2" type="ORF">GF339_09355</name>
</gene>
<proteinExistence type="predicted"/>
<evidence type="ECO:0000259" key="1">
    <source>
        <dbReference type="Pfam" id="PF18765"/>
    </source>
</evidence>
<dbReference type="AlphaFoldDB" id="A0A9D5Q5F8"/>
<feature type="domain" description="Polymerase beta nucleotidyltransferase" evidence="1">
    <location>
        <begin position="42"/>
        <end position="120"/>
    </location>
</feature>
<evidence type="ECO:0000313" key="2">
    <source>
        <dbReference type="EMBL" id="MBD3324779.1"/>
    </source>
</evidence>
<sequence>MKSEDIEAARKYHQEREARAYAKRETERRQWLHRMREAVARLSPHYPEVRRVYLFGSLTQAGRFRRSSDIDIAVECDTVAAESAFWHALEKALQRDVDVRPLSGTVKDVVPQTGELIYER</sequence>
<dbReference type="Gene3D" id="3.30.460.10">
    <property type="entry name" value="Beta Polymerase, domain 2"/>
    <property type="match status" value="1"/>
</dbReference>
<comment type="caution">
    <text evidence="2">The sequence shown here is derived from an EMBL/GenBank/DDBJ whole genome shotgun (WGS) entry which is preliminary data.</text>
</comment>
<accession>A0A9D5Q5F8</accession>
<protein>
    <recommendedName>
        <fullName evidence="1">Polymerase beta nucleotidyltransferase domain-containing protein</fullName>
    </recommendedName>
</protein>
<dbReference type="Proteomes" id="UP000649604">
    <property type="component" value="Unassembled WGS sequence"/>
</dbReference>
<dbReference type="Pfam" id="PF18765">
    <property type="entry name" value="Polbeta"/>
    <property type="match status" value="1"/>
</dbReference>
<dbReference type="CDD" id="cd05403">
    <property type="entry name" value="NT_KNTase_like"/>
    <property type="match status" value="1"/>
</dbReference>
<name>A0A9D5Q5F8_9BACT</name>
<reference evidence="2" key="1">
    <citation type="submission" date="2019-11" db="EMBL/GenBank/DDBJ databases">
        <title>Microbial mats filling the niche in hypersaline microbial mats.</title>
        <authorList>
            <person name="Wong H.L."/>
            <person name="Macleod F.I."/>
            <person name="White R.A. III"/>
            <person name="Burns B.P."/>
        </authorList>
    </citation>
    <scope>NUCLEOTIDE SEQUENCE</scope>
    <source>
        <strain evidence="2">Rbin_158</strain>
    </source>
</reference>
<dbReference type="SUPFAM" id="SSF81301">
    <property type="entry name" value="Nucleotidyltransferase"/>
    <property type="match status" value="1"/>
</dbReference>
<evidence type="ECO:0000313" key="3">
    <source>
        <dbReference type="Proteomes" id="UP000649604"/>
    </source>
</evidence>